<evidence type="ECO:0000313" key="2">
    <source>
        <dbReference type="EMBL" id="OAL40563.1"/>
    </source>
</evidence>
<feature type="compositionally biased region" description="Basic and acidic residues" evidence="1">
    <location>
        <begin position="78"/>
        <end position="87"/>
    </location>
</feature>
<name>A0A178DH79_9EURO</name>
<reference evidence="2 3" key="1">
    <citation type="submission" date="2016-03" db="EMBL/GenBank/DDBJ databases">
        <title>The draft genome sequence of Fonsecaea nubica causative agent of cutaneous subcutaneous infection in human host.</title>
        <authorList>
            <person name="Costa F."/>
            <person name="Sybren D.H."/>
            <person name="Raittz R.T."/>
            <person name="Weiss V.A."/>
            <person name="Leao A.C."/>
            <person name="Gomes R."/>
            <person name="De Souza E.M."/>
            <person name="Pedrosa F.O."/>
            <person name="Steffens M.B."/>
            <person name="Bombassaro A."/>
            <person name="Tadra-Sfeir M.Z."/>
            <person name="Moreno L.F."/>
            <person name="Najafzadeh M.J."/>
            <person name="Felipe M.S."/>
            <person name="Teixeira M."/>
            <person name="Sun J."/>
            <person name="Xi L."/>
            <person name="Castro M.A."/>
            <person name="Vicente V.A."/>
        </authorList>
    </citation>
    <scope>NUCLEOTIDE SEQUENCE [LARGE SCALE GENOMIC DNA]</scope>
    <source>
        <strain evidence="2 3">CBS 269.64</strain>
    </source>
</reference>
<feature type="compositionally biased region" description="Basic and acidic residues" evidence="1">
    <location>
        <begin position="94"/>
        <end position="103"/>
    </location>
</feature>
<evidence type="ECO:0000313" key="3">
    <source>
        <dbReference type="Proteomes" id="UP000185904"/>
    </source>
</evidence>
<comment type="caution">
    <text evidence="2">The sequence shown here is derived from an EMBL/GenBank/DDBJ whole genome shotgun (WGS) entry which is preliminary data.</text>
</comment>
<sequence>MDEFYNVVEYLAYPSSKSISNDVECGFSSVSASLDAETVTGTAVPPRGTTSTSNRSVTPNSGISTTTSSDGGGGGGGHGHDLAEQRTRWAYRHSTTEHTEHPPRSTWSACIDWL</sequence>
<dbReference type="Proteomes" id="UP000185904">
    <property type="component" value="Unassembled WGS sequence"/>
</dbReference>
<dbReference type="RefSeq" id="XP_022505575.1">
    <property type="nucleotide sequence ID" value="XM_022638610.1"/>
</dbReference>
<organism evidence="2 3">
    <name type="scientific">Fonsecaea nubica</name>
    <dbReference type="NCBI Taxonomy" id="856822"/>
    <lineage>
        <taxon>Eukaryota</taxon>
        <taxon>Fungi</taxon>
        <taxon>Dikarya</taxon>
        <taxon>Ascomycota</taxon>
        <taxon>Pezizomycotina</taxon>
        <taxon>Eurotiomycetes</taxon>
        <taxon>Chaetothyriomycetidae</taxon>
        <taxon>Chaetothyriales</taxon>
        <taxon>Herpotrichiellaceae</taxon>
        <taxon>Fonsecaea</taxon>
    </lineage>
</organism>
<gene>
    <name evidence="2" type="ORF">AYO20_00299</name>
</gene>
<proteinExistence type="predicted"/>
<protein>
    <submittedName>
        <fullName evidence="2">Uncharacterized protein</fullName>
    </submittedName>
</protein>
<feature type="region of interest" description="Disordered" evidence="1">
    <location>
        <begin position="37"/>
        <end position="114"/>
    </location>
</feature>
<dbReference type="EMBL" id="LVCJ01000001">
    <property type="protein sequence ID" value="OAL40563.1"/>
    <property type="molecule type" value="Genomic_DNA"/>
</dbReference>
<keyword evidence="3" id="KW-1185">Reference proteome</keyword>
<dbReference type="GeneID" id="34583726"/>
<accession>A0A178DH79</accession>
<evidence type="ECO:0000256" key="1">
    <source>
        <dbReference type="SAM" id="MobiDB-lite"/>
    </source>
</evidence>
<feature type="compositionally biased region" description="Polar residues" evidence="1">
    <location>
        <begin position="48"/>
        <end position="60"/>
    </location>
</feature>
<dbReference type="AlphaFoldDB" id="A0A178DH79"/>